<dbReference type="Pfam" id="PF01027">
    <property type="entry name" value="Bax1-I"/>
    <property type="match status" value="1"/>
</dbReference>
<evidence type="ECO:0000256" key="2">
    <source>
        <dbReference type="ARBA" id="ARBA00010350"/>
    </source>
</evidence>
<evidence type="ECO:0000256" key="5">
    <source>
        <dbReference type="ARBA" id="ARBA00023136"/>
    </source>
</evidence>
<evidence type="ECO:0000313" key="8">
    <source>
        <dbReference type="Proteomes" id="UP001497533"/>
    </source>
</evidence>
<dbReference type="EMBL" id="OZ034688">
    <property type="protein sequence ID" value="CAL1329016.1"/>
    <property type="molecule type" value="Genomic_DNA"/>
</dbReference>
<dbReference type="PANTHER" id="PTHR23291">
    <property type="entry name" value="BAX INHIBITOR-RELATED"/>
    <property type="match status" value="1"/>
</dbReference>
<feature type="transmembrane region" description="Helical" evidence="6">
    <location>
        <begin position="58"/>
        <end position="78"/>
    </location>
</feature>
<evidence type="ECO:0000256" key="6">
    <source>
        <dbReference type="RuleBase" id="RU004379"/>
    </source>
</evidence>
<dbReference type="Proteomes" id="UP001497533">
    <property type="component" value="Chromosome"/>
</dbReference>
<organism evidence="7 8">
    <name type="scientific">Candidatus Providencia siddallii</name>
    <dbReference type="NCBI Taxonomy" id="1715285"/>
    <lineage>
        <taxon>Bacteria</taxon>
        <taxon>Pseudomonadati</taxon>
        <taxon>Pseudomonadota</taxon>
        <taxon>Gammaproteobacteria</taxon>
        <taxon>Enterobacterales</taxon>
        <taxon>Morganellaceae</taxon>
        <taxon>Providencia</taxon>
    </lineage>
</organism>
<dbReference type="CDD" id="cd10432">
    <property type="entry name" value="BI-1-like_bacterial"/>
    <property type="match status" value="1"/>
</dbReference>
<dbReference type="RefSeq" id="WP_341765074.1">
    <property type="nucleotide sequence ID" value="NZ_OZ034688.1"/>
</dbReference>
<feature type="transmembrane region" description="Helical" evidence="6">
    <location>
        <begin position="208"/>
        <end position="231"/>
    </location>
</feature>
<evidence type="ECO:0000256" key="4">
    <source>
        <dbReference type="ARBA" id="ARBA00022989"/>
    </source>
</evidence>
<feature type="transmembrane region" description="Helical" evidence="6">
    <location>
        <begin position="90"/>
        <end position="108"/>
    </location>
</feature>
<evidence type="ECO:0000256" key="1">
    <source>
        <dbReference type="ARBA" id="ARBA00004141"/>
    </source>
</evidence>
<accession>A0ABM9NNG2</accession>
<sequence length="235" mass="26310">MNQFDQRNYSIIQRTNTSVQAFMSQVYGWMVVGLLLTAFVAMYALNTNIFFTIATNNFLFFGMLIAEFSLVMCLSLFLPKLSAALATGMFMLYSLLTGLTISITLAMYTGESITSTFVITSIMFASLSFYGYVTKRSLTGIGNFLFMALIGITVASIVNIWLQSAGISWIISFIGVFLFSALTAYDTQKLKNIGLQVDENNTETMRKYSIVGALSLYLDFINLFLMLLRIADDRR</sequence>
<proteinExistence type="inferred from homology"/>
<comment type="subcellular location">
    <subcellularLocation>
        <location evidence="1">Membrane</location>
        <topology evidence="1">Multi-pass membrane protein</topology>
    </subcellularLocation>
</comment>
<evidence type="ECO:0000313" key="7">
    <source>
        <dbReference type="EMBL" id="CAL1329016.1"/>
    </source>
</evidence>
<keyword evidence="3 6" id="KW-0812">Transmembrane</keyword>
<keyword evidence="4 6" id="KW-1133">Transmembrane helix</keyword>
<keyword evidence="8" id="KW-1185">Reference proteome</keyword>
<gene>
    <name evidence="7" type="primary">ybhL</name>
    <name evidence="7" type="ORF">PRHACTZTBTEA_080</name>
</gene>
<dbReference type="PANTHER" id="PTHR23291:SF50">
    <property type="entry name" value="PROTEIN LIFEGUARD 4"/>
    <property type="match status" value="1"/>
</dbReference>
<keyword evidence="5 6" id="KW-0472">Membrane</keyword>
<protein>
    <submittedName>
        <fullName evidence="7">Inner membrane protein YbhL</fullName>
    </submittedName>
</protein>
<feature type="transmembrane region" description="Helical" evidence="6">
    <location>
        <begin position="114"/>
        <end position="133"/>
    </location>
</feature>
<dbReference type="InterPro" id="IPR006214">
    <property type="entry name" value="Bax_inhibitor_1-related"/>
</dbReference>
<feature type="transmembrane region" description="Helical" evidence="6">
    <location>
        <begin position="167"/>
        <end position="187"/>
    </location>
</feature>
<comment type="similarity">
    <text evidence="2 6">Belongs to the BI1 family.</text>
</comment>
<feature type="transmembrane region" description="Helical" evidence="6">
    <location>
        <begin position="26"/>
        <end position="46"/>
    </location>
</feature>
<reference evidence="7" key="1">
    <citation type="submission" date="2024-04" db="EMBL/GenBank/DDBJ databases">
        <authorList>
            <person name="Manzano-Marin A."/>
            <person name="Manzano-Marin A."/>
            <person name="Alejandro Manzano Marin A."/>
        </authorList>
    </citation>
    <scope>NUCLEOTIDE SEQUENCE [LARGE SCALE GENOMIC DNA]</scope>
    <source>
        <strain evidence="7">TABTEA</strain>
    </source>
</reference>
<evidence type="ECO:0000256" key="3">
    <source>
        <dbReference type="ARBA" id="ARBA00022692"/>
    </source>
</evidence>
<name>A0ABM9NNG2_9GAMM</name>
<feature type="transmembrane region" description="Helical" evidence="6">
    <location>
        <begin position="140"/>
        <end position="161"/>
    </location>
</feature>